<dbReference type="SUPFAM" id="SSF161098">
    <property type="entry name" value="MetI-like"/>
    <property type="match status" value="1"/>
</dbReference>
<comment type="similarity">
    <text evidence="7">Belongs to the binding-protein-dependent transport system permease family.</text>
</comment>
<evidence type="ECO:0000256" key="4">
    <source>
        <dbReference type="ARBA" id="ARBA00022692"/>
    </source>
</evidence>
<dbReference type="PANTHER" id="PTHR30465:SF0">
    <property type="entry name" value="OLIGOPEPTIDE TRANSPORT SYSTEM PERMEASE PROTEIN APPB"/>
    <property type="match status" value="1"/>
</dbReference>
<evidence type="ECO:0000256" key="1">
    <source>
        <dbReference type="ARBA" id="ARBA00004651"/>
    </source>
</evidence>
<dbReference type="EMBL" id="FTOD01000008">
    <property type="protein sequence ID" value="SIS95364.1"/>
    <property type="molecule type" value="Genomic_DNA"/>
</dbReference>
<evidence type="ECO:0000256" key="3">
    <source>
        <dbReference type="ARBA" id="ARBA00022475"/>
    </source>
</evidence>
<name>A0A1N7NAH6_9BACL</name>
<dbReference type="InterPro" id="IPR035906">
    <property type="entry name" value="MetI-like_sf"/>
</dbReference>
<feature type="transmembrane region" description="Helical" evidence="7">
    <location>
        <begin position="74"/>
        <end position="98"/>
    </location>
</feature>
<dbReference type="Proteomes" id="UP000186795">
    <property type="component" value="Unassembled WGS sequence"/>
</dbReference>
<dbReference type="PANTHER" id="PTHR30465">
    <property type="entry name" value="INNER MEMBRANE ABC TRANSPORTER"/>
    <property type="match status" value="1"/>
</dbReference>
<feature type="transmembrane region" description="Helical" evidence="7">
    <location>
        <begin position="215"/>
        <end position="233"/>
    </location>
</feature>
<gene>
    <name evidence="9" type="ORF">SAMN05421790_10886</name>
</gene>
<evidence type="ECO:0000256" key="7">
    <source>
        <dbReference type="RuleBase" id="RU363032"/>
    </source>
</evidence>
<evidence type="ECO:0000256" key="2">
    <source>
        <dbReference type="ARBA" id="ARBA00022448"/>
    </source>
</evidence>
<feature type="transmembrane region" description="Helical" evidence="7">
    <location>
        <begin position="110"/>
        <end position="133"/>
    </location>
</feature>
<keyword evidence="6 7" id="KW-0472">Membrane</keyword>
<keyword evidence="5 7" id="KW-1133">Transmembrane helix</keyword>
<dbReference type="Pfam" id="PF00528">
    <property type="entry name" value="BPD_transp_1"/>
    <property type="match status" value="1"/>
</dbReference>
<feature type="domain" description="ABC transmembrane type-1" evidence="8">
    <location>
        <begin position="75"/>
        <end position="274"/>
    </location>
</feature>
<proteinExistence type="inferred from homology"/>
<evidence type="ECO:0000259" key="8">
    <source>
        <dbReference type="PROSITE" id="PS50928"/>
    </source>
</evidence>
<dbReference type="CDD" id="cd06261">
    <property type="entry name" value="TM_PBP2"/>
    <property type="match status" value="1"/>
</dbReference>
<keyword evidence="3" id="KW-1003">Cell membrane</keyword>
<dbReference type="PROSITE" id="PS50928">
    <property type="entry name" value="ABC_TM1"/>
    <property type="match status" value="1"/>
</dbReference>
<evidence type="ECO:0000313" key="9">
    <source>
        <dbReference type="EMBL" id="SIS95364.1"/>
    </source>
</evidence>
<dbReference type="AlphaFoldDB" id="A0A1N7NAH6"/>
<accession>A0A1N7NAH6</accession>
<keyword evidence="10" id="KW-1185">Reference proteome</keyword>
<feature type="transmembrane region" description="Helical" evidence="7">
    <location>
        <begin position="253"/>
        <end position="277"/>
    </location>
</feature>
<evidence type="ECO:0000256" key="5">
    <source>
        <dbReference type="ARBA" id="ARBA00022989"/>
    </source>
</evidence>
<sequence>MLLILSVATLPVVVGVEQGYLSFHPEVGVGLISEYLRGVFDGTSFRYVIEEEHLFRADVHSGYTGGFGEVLSKFFPFSAAMTLVCGMIALPIAIPAGMVMRRARGWVKHLFGFLTLIPDFAFALLLQLSVVLIYQRTGVLVAETATFGEDRAVLLPALTLLLLPLVYLVRQTSHQTRSILTEDYILTAKAKGLSHRLIHARHVFRNLLPFIRAELHYITSMLLGSLFVVEYLFNLEGMTRLLYLLGYQYPLLVNTLFSLAAIYLLTYGALQMTVFALERGLARD</sequence>
<protein>
    <submittedName>
        <fullName evidence="9">Peptide/nickel transport system permease protein</fullName>
    </submittedName>
</protein>
<comment type="subcellular location">
    <subcellularLocation>
        <location evidence="1 7">Cell membrane</location>
        <topology evidence="1 7">Multi-pass membrane protein</topology>
    </subcellularLocation>
</comment>
<evidence type="ECO:0000256" key="6">
    <source>
        <dbReference type="ARBA" id="ARBA00023136"/>
    </source>
</evidence>
<feature type="transmembrane region" description="Helical" evidence="7">
    <location>
        <begin position="153"/>
        <end position="169"/>
    </location>
</feature>
<keyword evidence="2 7" id="KW-0813">Transport</keyword>
<keyword evidence="4 7" id="KW-0812">Transmembrane</keyword>
<dbReference type="Gene3D" id="1.10.3720.10">
    <property type="entry name" value="MetI-like"/>
    <property type="match status" value="1"/>
</dbReference>
<reference evidence="10" key="1">
    <citation type="submission" date="2017-01" db="EMBL/GenBank/DDBJ databases">
        <authorList>
            <person name="Varghese N."/>
            <person name="Submissions S."/>
        </authorList>
    </citation>
    <scope>NUCLEOTIDE SEQUENCE [LARGE SCALE GENOMIC DNA]</scope>
    <source>
        <strain evidence="10">DSM 45196</strain>
    </source>
</reference>
<dbReference type="InterPro" id="IPR000515">
    <property type="entry name" value="MetI-like"/>
</dbReference>
<dbReference type="GO" id="GO:0055085">
    <property type="term" value="P:transmembrane transport"/>
    <property type="evidence" value="ECO:0007669"/>
    <property type="project" value="InterPro"/>
</dbReference>
<dbReference type="GO" id="GO:0005886">
    <property type="term" value="C:plasma membrane"/>
    <property type="evidence" value="ECO:0007669"/>
    <property type="project" value="UniProtKB-SubCell"/>
</dbReference>
<evidence type="ECO:0000313" key="10">
    <source>
        <dbReference type="Proteomes" id="UP000186795"/>
    </source>
</evidence>
<organism evidence="9 10">
    <name type="scientific">Kroppenstedtia eburnea</name>
    <dbReference type="NCBI Taxonomy" id="714067"/>
    <lineage>
        <taxon>Bacteria</taxon>
        <taxon>Bacillati</taxon>
        <taxon>Bacillota</taxon>
        <taxon>Bacilli</taxon>
        <taxon>Bacillales</taxon>
        <taxon>Thermoactinomycetaceae</taxon>
        <taxon>Kroppenstedtia</taxon>
    </lineage>
</organism>